<keyword evidence="2" id="KW-1003">Cell membrane</keyword>
<evidence type="ECO:0000313" key="16">
    <source>
        <dbReference type="WBParaSite" id="SBAD_0000471401-mRNA-1"/>
    </source>
</evidence>
<evidence type="ECO:0000256" key="10">
    <source>
        <dbReference type="ARBA" id="ARBA00023180"/>
    </source>
</evidence>
<reference evidence="16" key="1">
    <citation type="submission" date="2016-06" db="UniProtKB">
        <authorList>
            <consortium name="WormBaseParasite"/>
        </authorList>
    </citation>
    <scope>IDENTIFICATION</scope>
</reference>
<evidence type="ECO:0000256" key="5">
    <source>
        <dbReference type="ARBA" id="ARBA00022737"/>
    </source>
</evidence>
<evidence type="ECO:0000256" key="8">
    <source>
        <dbReference type="ARBA" id="ARBA00022989"/>
    </source>
</evidence>
<evidence type="ECO:0000256" key="11">
    <source>
        <dbReference type="PROSITE-ProRule" id="PRU00043"/>
    </source>
</evidence>
<feature type="domain" description="Cadherin" evidence="13">
    <location>
        <begin position="234"/>
        <end position="402"/>
    </location>
</feature>
<feature type="domain" description="Cadherin" evidence="13">
    <location>
        <begin position="19"/>
        <end position="122"/>
    </location>
</feature>
<name>A0A183ILM6_9BILA</name>
<dbReference type="SUPFAM" id="SSF49313">
    <property type="entry name" value="Cadherin-like"/>
    <property type="match status" value="4"/>
</dbReference>
<evidence type="ECO:0000256" key="7">
    <source>
        <dbReference type="ARBA" id="ARBA00022889"/>
    </source>
</evidence>
<keyword evidence="3" id="KW-0812">Transmembrane</keyword>
<dbReference type="InterPro" id="IPR002126">
    <property type="entry name" value="Cadherin-like_dom"/>
</dbReference>
<keyword evidence="15" id="KW-1185">Reference proteome</keyword>
<evidence type="ECO:0000256" key="1">
    <source>
        <dbReference type="ARBA" id="ARBA00004251"/>
    </source>
</evidence>
<evidence type="ECO:0000313" key="14">
    <source>
        <dbReference type="EMBL" id="VDP04645.1"/>
    </source>
</evidence>
<evidence type="ECO:0000259" key="13">
    <source>
        <dbReference type="PROSITE" id="PS50268"/>
    </source>
</evidence>
<keyword evidence="9" id="KW-0472">Membrane</keyword>
<dbReference type="FunFam" id="2.60.40.60:FF:000020">
    <property type="entry name" value="Dachsous cadherin-related 1b"/>
    <property type="match status" value="1"/>
</dbReference>
<dbReference type="GO" id="GO:0005509">
    <property type="term" value="F:calcium ion binding"/>
    <property type="evidence" value="ECO:0007669"/>
    <property type="project" value="UniProtKB-UniRule"/>
</dbReference>
<feature type="chain" id="PRO_5043140103" evidence="12">
    <location>
        <begin position="20"/>
        <end position="533"/>
    </location>
</feature>
<dbReference type="GO" id="GO:0005911">
    <property type="term" value="C:cell-cell junction"/>
    <property type="evidence" value="ECO:0007669"/>
    <property type="project" value="TreeGrafter"/>
</dbReference>
<dbReference type="GO" id="GO:0009653">
    <property type="term" value="P:anatomical structure morphogenesis"/>
    <property type="evidence" value="ECO:0007669"/>
    <property type="project" value="UniProtKB-ARBA"/>
</dbReference>
<feature type="domain" description="Cadherin" evidence="13">
    <location>
        <begin position="123"/>
        <end position="233"/>
    </location>
</feature>
<evidence type="ECO:0000256" key="3">
    <source>
        <dbReference type="ARBA" id="ARBA00022692"/>
    </source>
</evidence>
<proteinExistence type="predicted"/>
<dbReference type="OrthoDB" id="6252479at2759"/>
<dbReference type="GO" id="GO:0005886">
    <property type="term" value="C:plasma membrane"/>
    <property type="evidence" value="ECO:0007669"/>
    <property type="project" value="UniProtKB-SubCell"/>
</dbReference>
<evidence type="ECO:0000256" key="12">
    <source>
        <dbReference type="SAM" id="SignalP"/>
    </source>
</evidence>
<dbReference type="EMBL" id="UZAM01008373">
    <property type="protein sequence ID" value="VDP04645.1"/>
    <property type="molecule type" value="Genomic_DNA"/>
</dbReference>
<dbReference type="InterPro" id="IPR020894">
    <property type="entry name" value="Cadherin_CS"/>
</dbReference>
<evidence type="ECO:0000256" key="2">
    <source>
        <dbReference type="ARBA" id="ARBA00022475"/>
    </source>
</evidence>
<accession>A0A183ILM6</accession>
<sequence>MLAGRDLSFVLLLLHATTSELIQKFSVRENQPANSFVGKIQKADHQDRAVAAGRQYFFMFPAEADVKTFFTVDETSGEIWTKTELDHEMTSKYVFLAIPVSGGEGIRVQINVLDENDNAPLFPTPSVDVSLSEYAKVGSEVALPSAIDRDSSSLAVQKYVIESGNNGNAFRLSYQLNKEVTFLDLVVNTELDREKCAQYELTIHAYDGGSPPLWGTLLVNVSILDVNDNAPEFEQPRYLIELPSNLTNGDVVATVKATDLDDGENGRVTYYLGPSPGKAETFFTVEERTGVLRWASEEKPQKAYEILINAKDNGEQPLVTSAFILATLVKEVQETVIKITYLTDDATPLIREDMINGSLVARILVFGEGDPSRPNCDDYMGIVMTRNLSINLLDVNDNAPQFVKSVYEAEVKETAPPGTSVVQVEAMDRDECSKGMIRYSLLNVNSSRHSNWFKVDPHSGLITTSEVIECSINPTTNLTVMADDGGGEPGLSGVTTVIIRVTGVNENPPLFKQQFYRASLPEDAEAGFCFLQV</sequence>
<feature type="domain" description="Cadherin" evidence="13">
    <location>
        <begin position="403"/>
        <end position="511"/>
    </location>
</feature>
<dbReference type="AlphaFoldDB" id="A0A183ILM6"/>
<dbReference type="PROSITE" id="PS00232">
    <property type="entry name" value="CADHERIN_1"/>
    <property type="match status" value="2"/>
</dbReference>
<dbReference type="PRINTS" id="PR00205">
    <property type="entry name" value="CADHERIN"/>
</dbReference>
<dbReference type="WBParaSite" id="SBAD_0000471401-mRNA-1">
    <property type="protein sequence ID" value="SBAD_0000471401-mRNA-1"/>
    <property type="gene ID" value="SBAD_0000471401"/>
</dbReference>
<keyword evidence="4 12" id="KW-0732">Signal</keyword>
<feature type="signal peptide" evidence="12">
    <location>
        <begin position="1"/>
        <end position="19"/>
    </location>
</feature>
<organism evidence="16">
    <name type="scientific">Soboliphyme baturini</name>
    <dbReference type="NCBI Taxonomy" id="241478"/>
    <lineage>
        <taxon>Eukaryota</taxon>
        <taxon>Metazoa</taxon>
        <taxon>Ecdysozoa</taxon>
        <taxon>Nematoda</taxon>
        <taxon>Enoplea</taxon>
        <taxon>Dorylaimia</taxon>
        <taxon>Dioctophymatida</taxon>
        <taxon>Dioctophymatoidea</taxon>
        <taxon>Soboliphymatidae</taxon>
        <taxon>Soboliphyme</taxon>
    </lineage>
</organism>
<reference evidence="14 15" key="2">
    <citation type="submission" date="2018-11" db="EMBL/GenBank/DDBJ databases">
        <authorList>
            <consortium name="Pathogen Informatics"/>
        </authorList>
    </citation>
    <scope>NUCLEOTIDE SEQUENCE [LARGE SCALE GENOMIC DNA]</scope>
</reference>
<evidence type="ECO:0000256" key="6">
    <source>
        <dbReference type="ARBA" id="ARBA00022837"/>
    </source>
</evidence>
<gene>
    <name evidence="14" type="ORF">SBAD_LOCUS4522</name>
</gene>
<dbReference type="InterPro" id="IPR050971">
    <property type="entry name" value="Cadherin-domain_protein"/>
</dbReference>
<dbReference type="CDD" id="cd11304">
    <property type="entry name" value="Cadherin_repeat"/>
    <property type="match status" value="4"/>
</dbReference>
<keyword evidence="6 11" id="KW-0106">Calcium</keyword>
<dbReference type="InterPro" id="IPR015919">
    <property type="entry name" value="Cadherin-like_sf"/>
</dbReference>
<keyword evidence="5" id="KW-0677">Repeat</keyword>
<dbReference type="Proteomes" id="UP000270296">
    <property type="component" value="Unassembled WGS sequence"/>
</dbReference>
<evidence type="ECO:0000256" key="4">
    <source>
        <dbReference type="ARBA" id="ARBA00022729"/>
    </source>
</evidence>
<dbReference type="Pfam" id="PF00028">
    <property type="entry name" value="Cadherin"/>
    <property type="match status" value="4"/>
</dbReference>
<protein>
    <submittedName>
        <fullName evidence="16">Cadherin-23</fullName>
    </submittedName>
</protein>
<dbReference type="PANTHER" id="PTHR24025">
    <property type="entry name" value="DESMOGLEIN FAMILY MEMBER"/>
    <property type="match status" value="1"/>
</dbReference>
<keyword evidence="7" id="KW-0130">Cell adhesion</keyword>
<dbReference type="FunFam" id="2.60.40.60:FF:000007">
    <property type="entry name" value="Protocadherin alpha 2"/>
    <property type="match status" value="1"/>
</dbReference>
<evidence type="ECO:0000256" key="9">
    <source>
        <dbReference type="ARBA" id="ARBA00023136"/>
    </source>
</evidence>
<dbReference type="PANTHER" id="PTHR24025:SF31">
    <property type="entry name" value="NEURAL-CADHERIN"/>
    <property type="match status" value="1"/>
</dbReference>
<comment type="subcellular location">
    <subcellularLocation>
        <location evidence="1">Cell membrane</location>
        <topology evidence="1">Single-pass type I membrane protein</topology>
    </subcellularLocation>
</comment>
<keyword evidence="8" id="KW-1133">Transmembrane helix</keyword>
<dbReference type="PROSITE" id="PS50268">
    <property type="entry name" value="CADHERIN_2"/>
    <property type="match status" value="4"/>
</dbReference>
<dbReference type="Gene3D" id="2.60.40.60">
    <property type="entry name" value="Cadherins"/>
    <property type="match status" value="4"/>
</dbReference>
<dbReference type="GO" id="GO:0007156">
    <property type="term" value="P:homophilic cell adhesion via plasma membrane adhesion molecules"/>
    <property type="evidence" value="ECO:0007669"/>
    <property type="project" value="InterPro"/>
</dbReference>
<dbReference type="SMART" id="SM00112">
    <property type="entry name" value="CA"/>
    <property type="match status" value="4"/>
</dbReference>
<evidence type="ECO:0000313" key="15">
    <source>
        <dbReference type="Proteomes" id="UP000270296"/>
    </source>
</evidence>
<keyword evidence="10" id="KW-0325">Glycoprotein</keyword>